<feature type="chain" id="PRO_5001572054" description="Lipoprotein" evidence="1">
    <location>
        <begin position="21"/>
        <end position="216"/>
    </location>
</feature>
<organism evidence="2 3">
    <name type="scientific">Hyphomonas johnsonii MHS-2</name>
    <dbReference type="NCBI Taxonomy" id="1280950"/>
    <lineage>
        <taxon>Bacteria</taxon>
        <taxon>Pseudomonadati</taxon>
        <taxon>Pseudomonadota</taxon>
        <taxon>Alphaproteobacteria</taxon>
        <taxon>Hyphomonadales</taxon>
        <taxon>Hyphomonadaceae</taxon>
        <taxon>Hyphomonas</taxon>
    </lineage>
</organism>
<protein>
    <recommendedName>
        <fullName evidence="4">Lipoprotein</fullName>
    </recommendedName>
</protein>
<gene>
    <name evidence="2" type="ORF">HJO_15713</name>
</gene>
<keyword evidence="3" id="KW-1185">Reference proteome</keyword>
<dbReference type="Proteomes" id="UP000025171">
    <property type="component" value="Unassembled WGS sequence"/>
</dbReference>
<accession>A0A059FCR7</accession>
<dbReference type="RefSeq" id="WP_035618869.1">
    <property type="nucleotide sequence ID" value="NZ_ARYK01000010.1"/>
</dbReference>
<sequence>MLRSCLATLAFSVIITQASAQVPEAIQPGSDSYVVDGVHHLAPNEENWEDSVWNERISSRFVTGLPYEKVCIQYFHSSKENGYTDFPRHHVSPWDEWVGATEADLGLMFHSNCMPVEQYLVGTWQVSNANGETLTHFKQDGHFDAVFHPEAGGTEQQFSGKFRVSDEDSGYFHLLARLDPAPGEEAVTILNLMQIDRDGRLQNLTAQAEAVRLVGH</sequence>
<evidence type="ECO:0000313" key="2">
    <source>
        <dbReference type="EMBL" id="KCZ88323.1"/>
    </source>
</evidence>
<feature type="signal peptide" evidence="1">
    <location>
        <begin position="1"/>
        <end position="20"/>
    </location>
</feature>
<comment type="caution">
    <text evidence="2">The sequence shown here is derived from an EMBL/GenBank/DDBJ whole genome shotgun (WGS) entry which is preliminary data.</text>
</comment>
<dbReference type="PATRIC" id="fig|1280950.3.peg.3155"/>
<dbReference type="AlphaFoldDB" id="A0A059FCR7"/>
<dbReference type="EMBL" id="ARYK01000010">
    <property type="protein sequence ID" value="KCZ88323.1"/>
    <property type="molecule type" value="Genomic_DNA"/>
</dbReference>
<reference evidence="2 3" key="1">
    <citation type="journal article" date="2014" name="Antonie Van Leeuwenhoek">
        <title>Hyphomonas beringensis sp. nov. and Hyphomonas chukchiensis sp. nov., isolated from surface seawater of the Bering Sea and Chukchi Sea.</title>
        <authorList>
            <person name="Li C."/>
            <person name="Lai Q."/>
            <person name="Li G."/>
            <person name="Dong C."/>
            <person name="Wang J."/>
            <person name="Liao Y."/>
            <person name="Shao Z."/>
        </authorList>
    </citation>
    <scope>NUCLEOTIDE SEQUENCE [LARGE SCALE GENOMIC DNA]</scope>
    <source>
        <strain evidence="2 3">MHS-2</strain>
    </source>
</reference>
<name>A0A059FCR7_9PROT</name>
<proteinExistence type="predicted"/>
<keyword evidence="1" id="KW-0732">Signal</keyword>
<evidence type="ECO:0000256" key="1">
    <source>
        <dbReference type="SAM" id="SignalP"/>
    </source>
</evidence>
<evidence type="ECO:0000313" key="3">
    <source>
        <dbReference type="Proteomes" id="UP000025171"/>
    </source>
</evidence>
<evidence type="ECO:0008006" key="4">
    <source>
        <dbReference type="Google" id="ProtNLM"/>
    </source>
</evidence>